<dbReference type="AlphaFoldDB" id="A0A255IG50"/>
<evidence type="ECO:0000259" key="2">
    <source>
        <dbReference type="Pfam" id="PF13524"/>
    </source>
</evidence>
<evidence type="ECO:0000313" key="3">
    <source>
        <dbReference type="EMBL" id="PXV91762.1"/>
    </source>
</evidence>
<reference evidence="3 6" key="2">
    <citation type="submission" date="2018-05" db="EMBL/GenBank/DDBJ databases">
        <title>Genomic Encyclopedia of Type Strains, Phase IV (KMG-IV): sequencing the most valuable type-strain genomes for metagenomic binning, comparative biology and taxonomic classification.</title>
        <authorList>
            <person name="Goeker M."/>
        </authorList>
    </citation>
    <scope>NUCLEOTIDE SEQUENCE [LARGE SCALE GENOMIC DNA]</scope>
    <source>
        <strain evidence="3 6">DSM 28816</strain>
    </source>
</reference>
<proteinExistence type="predicted"/>
<evidence type="ECO:0000313" key="5">
    <source>
        <dbReference type="Proteomes" id="UP000216411"/>
    </source>
</evidence>
<dbReference type="InterPro" id="IPR024542">
    <property type="entry name" value="YkvP_N"/>
</dbReference>
<dbReference type="EMBL" id="QICS01000003">
    <property type="protein sequence ID" value="PXV91762.1"/>
    <property type="molecule type" value="Genomic_DNA"/>
</dbReference>
<keyword evidence="5" id="KW-1185">Reference proteome</keyword>
<evidence type="ECO:0000259" key="1">
    <source>
        <dbReference type="Pfam" id="PF12996"/>
    </source>
</evidence>
<feature type="domain" description="Spore protein YkvP/CgeB glycosyl transferase-like" evidence="2">
    <location>
        <begin position="292"/>
        <end position="403"/>
    </location>
</feature>
<organism evidence="4 5">
    <name type="scientific">Lachnotalea glycerini</name>
    <dbReference type="NCBI Taxonomy" id="1763509"/>
    <lineage>
        <taxon>Bacteria</taxon>
        <taxon>Bacillati</taxon>
        <taxon>Bacillota</taxon>
        <taxon>Clostridia</taxon>
        <taxon>Lachnospirales</taxon>
        <taxon>Lachnospiraceae</taxon>
        <taxon>Lachnotalea</taxon>
    </lineage>
</organism>
<sequence>MRLQYRLPYKGDNDVKILFLDWDCYGKNDLISVLKDLDNTVDIMSLELKSHVGLDYEFIDKLKSKIIKNKYRAVFTLNYYPAVSEACNQTTAKYVSWIYDSPFIKLYSANIINPCNYVFIFDKFTYQELASKGIKTVHYLPLAVNAKRLRQIPVTNQDRLNYSSDISFVGSLYNEDHNLYDRLRDKLAARNDTYTIGYLEGLMQTQLKIYGFNLLETCIRDDILANMETAMKYQIEPDSFATTRYVYANYFLCRKITSMERILILESLSSHFDTSLYTFNPDIKVGKAINKGPVDFYTDMPKVFRLSKINLNISLKSIQSGIPLRAMDIMGAGGFLLSNYQEDFFDYFEPDKDFVFYSSIDELLDKANYYLRHDEERQTIASNGFRKVSSEHNYTLRLKTMLDMICS</sequence>
<dbReference type="Pfam" id="PF13524">
    <property type="entry name" value="Glyco_trans_1_2"/>
    <property type="match status" value="1"/>
</dbReference>
<dbReference type="EMBL" id="NOKA02000096">
    <property type="protein sequence ID" value="RDY27940.1"/>
    <property type="molecule type" value="Genomic_DNA"/>
</dbReference>
<reference evidence="4 5" key="1">
    <citation type="journal article" date="2017" name="Genome Announc.">
        <title>Draft Genome Sequence of a Sporulating and Motile Strain of Lachnotalea glycerini Isolated from Water in Quebec City, Canada.</title>
        <authorList>
            <person name="Maheux A.F."/>
            <person name="Boudreau D.K."/>
            <person name="Berube E."/>
            <person name="Boissinot M."/>
            <person name="Raymond F."/>
            <person name="Brodeur S."/>
            <person name="Corbeil J."/>
            <person name="Isabel S."/>
            <person name="Omar R.F."/>
            <person name="Bergeron M.G."/>
        </authorList>
    </citation>
    <scope>NUCLEOTIDE SEQUENCE [LARGE SCALE GENOMIC DNA]</scope>
    <source>
        <strain evidence="4 5">CCRI-19302</strain>
    </source>
</reference>
<dbReference type="Proteomes" id="UP000247523">
    <property type="component" value="Unassembled WGS sequence"/>
</dbReference>
<accession>A0A255IG50</accession>
<evidence type="ECO:0000313" key="4">
    <source>
        <dbReference type="EMBL" id="RDY27940.1"/>
    </source>
</evidence>
<dbReference type="Pfam" id="PF12996">
    <property type="entry name" value="DUF3880"/>
    <property type="match status" value="1"/>
</dbReference>
<comment type="caution">
    <text evidence="4">The sequence shown here is derived from an EMBL/GenBank/DDBJ whole genome shotgun (WGS) entry which is preliminary data.</text>
</comment>
<reference evidence="4" key="3">
    <citation type="submission" date="2018-07" db="EMBL/GenBank/DDBJ databases">
        <authorList>
            <person name="Quirk P.G."/>
            <person name="Krulwich T.A."/>
        </authorList>
    </citation>
    <scope>NUCLEOTIDE SEQUENCE</scope>
    <source>
        <strain evidence="4">CCRI-19302</strain>
    </source>
</reference>
<name>A0A255IG50_9FIRM</name>
<feature type="domain" description="Spore protein YkvP N-terminal" evidence="1">
    <location>
        <begin position="96"/>
        <end position="173"/>
    </location>
</feature>
<protein>
    <submittedName>
        <fullName evidence="3">Spore maturation protein CgeB</fullName>
    </submittedName>
</protein>
<gene>
    <name evidence="3" type="ORF">C8E03_103331</name>
    <name evidence="4" type="ORF">CG710_020140</name>
</gene>
<dbReference type="InterPro" id="IPR055259">
    <property type="entry name" value="YkvP/CgeB_Glyco_trans-like"/>
</dbReference>
<dbReference type="Proteomes" id="UP000216411">
    <property type="component" value="Unassembled WGS sequence"/>
</dbReference>
<evidence type="ECO:0000313" key="6">
    <source>
        <dbReference type="Proteomes" id="UP000247523"/>
    </source>
</evidence>
<dbReference type="OrthoDB" id="7019976at2"/>